<dbReference type="RefSeq" id="XP_067754461.1">
    <property type="nucleotide sequence ID" value="XM_067898304.1"/>
</dbReference>
<feature type="region of interest" description="Disordered" evidence="1">
    <location>
        <begin position="1"/>
        <end position="71"/>
    </location>
</feature>
<dbReference type="OrthoDB" id="73307at2759"/>
<dbReference type="InterPro" id="IPR035969">
    <property type="entry name" value="Rab-GAP_TBC_sf"/>
</dbReference>
<dbReference type="Proteomes" id="UP000674318">
    <property type="component" value="Unassembled WGS sequence"/>
</dbReference>
<dbReference type="KEGG" id="phet:94288381"/>
<keyword evidence="4" id="KW-1185">Reference proteome</keyword>
<feature type="compositionally biased region" description="Basic and acidic residues" evidence="1">
    <location>
        <begin position="1"/>
        <end position="19"/>
    </location>
</feature>
<feature type="domain" description="Rab-GAP TBC" evidence="2">
    <location>
        <begin position="228"/>
        <end position="330"/>
    </location>
</feature>
<protein>
    <recommendedName>
        <fullName evidence="2">Rab-GAP TBC domain-containing protein</fullName>
    </recommendedName>
</protein>
<dbReference type="GO" id="GO:0099041">
    <property type="term" value="P:vesicle tethering to Golgi"/>
    <property type="evidence" value="ECO:0007669"/>
    <property type="project" value="TreeGrafter"/>
</dbReference>
<feature type="compositionally biased region" description="Polar residues" evidence="1">
    <location>
        <begin position="55"/>
        <end position="67"/>
    </location>
</feature>
<reference evidence="3 4" key="1">
    <citation type="submission" date="2021-02" db="EMBL/GenBank/DDBJ databases">
        <title>Porcisia hertigi Genome sequencing and assembly.</title>
        <authorList>
            <person name="Almutairi H."/>
            <person name="Gatherer D."/>
        </authorList>
    </citation>
    <scope>NUCLEOTIDE SEQUENCE [LARGE SCALE GENOMIC DNA]</scope>
    <source>
        <strain evidence="3 4">C119</strain>
    </source>
</reference>
<evidence type="ECO:0000259" key="2">
    <source>
        <dbReference type="Pfam" id="PF00566"/>
    </source>
</evidence>
<proteinExistence type="predicted"/>
<accession>A0A836HLY6</accession>
<dbReference type="AlphaFoldDB" id="A0A836HLY6"/>
<dbReference type="PANTHER" id="PTHR13297">
    <property type="entry name" value="TBC1 DOMAIN FAMILY MEMBER 23-RELATED"/>
    <property type="match status" value="1"/>
</dbReference>
<evidence type="ECO:0000313" key="3">
    <source>
        <dbReference type="EMBL" id="KAG5495209.1"/>
    </source>
</evidence>
<comment type="caution">
    <text evidence="3">The sequence shown here is derived from an EMBL/GenBank/DDBJ whole genome shotgun (WGS) entry which is preliminary data.</text>
</comment>
<evidence type="ECO:0000313" key="4">
    <source>
        <dbReference type="Proteomes" id="UP000674318"/>
    </source>
</evidence>
<dbReference type="GO" id="GO:0042147">
    <property type="term" value="P:retrograde transport, endosome to Golgi"/>
    <property type="evidence" value="ECO:0007669"/>
    <property type="project" value="InterPro"/>
</dbReference>
<organism evidence="3 4">
    <name type="scientific">Porcisia hertigi</name>
    <dbReference type="NCBI Taxonomy" id="2761500"/>
    <lineage>
        <taxon>Eukaryota</taxon>
        <taxon>Discoba</taxon>
        <taxon>Euglenozoa</taxon>
        <taxon>Kinetoplastea</taxon>
        <taxon>Metakinetoplastina</taxon>
        <taxon>Trypanosomatida</taxon>
        <taxon>Trypanosomatidae</taxon>
        <taxon>Leishmaniinae</taxon>
        <taxon>Porcisia</taxon>
    </lineage>
</organism>
<dbReference type="GeneID" id="94288381"/>
<dbReference type="PANTHER" id="PTHR13297:SF5">
    <property type="entry name" value="TBC1 DOMAIN FAMILY MEMBER 23"/>
    <property type="match status" value="1"/>
</dbReference>
<dbReference type="EMBL" id="JAFJZO010000033">
    <property type="protein sequence ID" value="KAG5495209.1"/>
    <property type="molecule type" value="Genomic_DNA"/>
</dbReference>
<dbReference type="GO" id="GO:0005802">
    <property type="term" value="C:trans-Golgi network"/>
    <property type="evidence" value="ECO:0007669"/>
    <property type="project" value="TreeGrafter"/>
</dbReference>
<evidence type="ECO:0000256" key="1">
    <source>
        <dbReference type="SAM" id="MobiDB-lite"/>
    </source>
</evidence>
<dbReference type="InterPro" id="IPR039755">
    <property type="entry name" value="TBC1D23"/>
</dbReference>
<name>A0A836HLY6_9TRYP</name>
<dbReference type="InterPro" id="IPR000195">
    <property type="entry name" value="Rab-GAP-TBC_dom"/>
</dbReference>
<dbReference type="Gene3D" id="1.10.472.80">
    <property type="entry name" value="Ypt/Rab-GAP domain of gyp1p, domain 3"/>
    <property type="match status" value="1"/>
</dbReference>
<gene>
    <name evidence="3" type="ORF">JKF63_02264</name>
</gene>
<feature type="region of interest" description="Disordered" evidence="1">
    <location>
        <begin position="665"/>
        <end position="694"/>
    </location>
</feature>
<dbReference type="Pfam" id="PF00566">
    <property type="entry name" value="RabGAP-TBC"/>
    <property type="match status" value="1"/>
</dbReference>
<sequence>MMNSEHTKDAAPHTQEVETRPIGAPPLPTTVLAEDAALTKSALHEDVLADEQCGESATRTSPRSRPTSEAKAPNALAALTDMLDRDPNGPQAARHNGSALRSLQKMCMRVPHLSNELTRPQRFRLYHLLLIEDNCGVPGSDESTEHVDWTMYSKRALETHVHVAKQAKALFPEALRVTTDELAGLFYRLGAETGFYFHPEVTEIILCMTYVVAGGHFTEKDMLLHSLYRMLCALQKDFIVSASSHLYNSATASLLRLMLQFYDPQLATHMDQQQVNVGEYLLDWSRRLLVLQSDYESALKVLDWVFILGEPVMVPYVAHAYLITYRQSLLALNTKQALMERLDKMKFTLPSCKAEAVDPRLVDGRATAPTPVWSGKSLLQNADLLYRVTPVSTQRMLDLCLNPDLGLVSKKPEELQHYYDSAPCLPLERSDIASAFAKREAAVNRSEDEYPPREYIIVDCRSQESFDYLRLPTAVLVGDVLGYQHENLSEAMQRLESCRGHPLALFGTGRAIVEELNLLKIFALHLVNRNTFPFVCVVLGGFKTTIPLIREGAINVIMSSAAAASLQNPASRRSTSRIDWGQKASNTAHNISVALRGVSDYVAHVEGTEIKQKAEELGKKVQVGVSAAGSWGWGMIQRIGESLGETREQAVSVLSTVAGKHMAAQSAATNSSSSAPSGTTGTGSLSPAAPPSSTLKFSNIGHGGVSTAKAHPDAAFATQQPQQIFSLDVEGEEEDLDLITAIPAKPVRGTVVAESVRAPGEMASPATAASRSAAADLTSGLLDPLAPAVSPTIIPAPRLSDPLGGPPTSSGVAGVETGNRGASASQIAASIDAEFDELFGDLDVAHAATTGTAASFLSNPTSSGKSV</sequence>
<dbReference type="GO" id="GO:0005829">
    <property type="term" value="C:cytosol"/>
    <property type="evidence" value="ECO:0007669"/>
    <property type="project" value="GOC"/>
</dbReference>
<dbReference type="SUPFAM" id="SSF47923">
    <property type="entry name" value="Ypt/Rab-GAP domain of gyp1p"/>
    <property type="match status" value="1"/>
</dbReference>